<evidence type="ECO:0000313" key="2">
    <source>
        <dbReference type="EMBL" id="EER47406.1"/>
    </source>
</evidence>
<feature type="region of interest" description="Disordered" evidence="1">
    <location>
        <begin position="1"/>
        <end position="32"/>
    </location>
</feature>
<feature type="non-terminal residue" evidence="2">
    <location>
        <position position="1"/>
    </location>
</feature>
<organism evidence="2 3">
    <name type="scientific">Actinobacillus minor NM305</name>
    <dbReference type="NCBI Taxonomy" id="637911"/>
    <lineage>
        <taxon>Bacteria</taxon>
        <taxon>Pseudomonadati</taxon>
        <taxon>Pseudomonadota</taxon>
        <taxon>Gammaproteobacteria</taxon>
        <taxon>Pasteurellales</taxon>
        <taxon>Pasteurellaceae</taxon>
        <taxon>Actinobacillus</taxon>
    </lineage>
</organism>
<name>C5S110_9PAST</name>
<evidence type="ECO:0000256" key="1">
    <source>
        <dbReference type="SAM" id="MobiDB-lite"/>
    </source>
</evidence>
<proteinExistence type="predicted"/>
<dbReference type="EMBL" id="ACQL01000076">
    <property type="protein sequence ID" value="EER47406.1"/>
    <property type="molecule type" value="Genomic_DNA"/>
</dbReference>
<evidence type="ECO:0000313" key="3">
    <source>
        <dbReference type="Proteomes" id="UP000005532"/>
    </source>
</evidence>
<protein>
    <submittedName>
        <fullName evidence="2">Uncharacterized protein</fullName>
    </submittedName>
</protein>
<dbReference type="AlphaFoldDB" id="C5S110"/>
<dbReference type="Proteomes" id="UP000005532">
    <property type="component" value="Unassembled WGS sequence"/>
</dbReference>
<gene>
    <name evidence="2" type="ORF">AM305_07944</name>
</gene>
<accession>C5S110</accession>
<comment type="caution">
    <text evidence="2">The sequence shown here is derived from an EMBL/GenBank/DDBJ whole genome shotgun (WGS) entry which is preliminary data.</text>
</comment>
<sequence length="32" mass="3242">EWSGGGIKPGIEIEDGEVALGAGESDEGAEWP</sequence>
<reference evidence="2 3" key="1">
    <citation type="journal article" date="2010" name="Vet. Microbiol.">
        <title>Production of haemolysins by strains of the Actinobacillus minor/porcitonsillarum complex.</title>
        <authorList>
            <person name="Arya G."/>
            <person name="Niven D.F."/>
        </authorList>
    </citation>
    <scope>NUCLEOTIDE SEQUENCE [LARGE SCALE GENOMIC DNA]</scope>
    <source>
        <strain evidence="2 3">NM305</strain>
    </source>
</reference>